<evidence type="ECO:0000256" key="7">
    <source>
        <dbReference type="ARBA" id="ARBA00022927"/>
    </source>
</evidence>
<evidence type="ECO:0000256" key="3">
    <source>
        <dbReference type="ARBA" id="ARBA00022448"/>
    </source>
</evidence>
<evidence type="ECO:0000259" key="10">
    <source>
        <dbReference type="Pfam" id="PF03544"/>
    </source>
</evidence>
<evidence type="ECO:0000313" key="11">
    <source>
        <dbReference type="EMBL" id="WAC13533.1"/>
    </source>
</evidence>
<proteinExistence type="inferred from homology"/>
<keyword evidence="9" id="KW-0472">Membrane</keyword>
<dbReference type="Pfam" id="PF03544">
    <property type="entry name" value="TonB_C"/>
    <property type="match status" value="1"/>
</dbReference>
<dbReference type="Gene3D" id="3.30.1150.10">
    <property type="match status" value="1"/>
</dbReference>
<dbReference type="GO" id="GO:0055085">
    <property type="term" value="P:transmembrane transport"/>
    <property type="evidence" value="ECO:0007669"/>
    <property type="project" value="InterPro"/>
</dbReference>
<evidence type="ECO:0000256" key="1">
    <source>
        <dbReference type="ARBA" id="ARBA00004383"/>
    </source>
</evidence>
<reference evidence="11" key="1">
    <citation type="submission" date="2022-11" db="EMBL/GenBank/DDBJ databases">
        <title>Dyadobacter pollutisoli sp. nov., isolated from plastic dumped soil.</title>
        <authorList>
            <person name="Kim J.M."/>
            <person name="Kim K.R."/>
            <person name="Lee J.K."/>
            <person name="Hao L."/>
            <person name="Jeon C.O."/>
        </authorList>
    </citation>
    <scope>NUCLEOTIDE SEQUENCE</scope>
    <source>
        <strain evidence="11">U1</strain>
    </source>
</reference>
<dbReference type="GO" id="GO:0015031">
    <property type="term" value="P:protein transport"/>
    <property type="evidence" value="ECO:0007669"/>
    <property type="project" value="UniProtKB-KW"/>
</dbReference>
<keyword evidence="5" id="KW-0997">Cell inner membrane</keyword>
<dbReference type="NCBIfam" id="TIGR01352">
    <property type="entry name" value="tonB_Cterm"/>
    <property type="match status" value="1"/>
</dbReference>
<evidence type="ECO:0000256" key="9">
    <source>
        <dbReference type="ARBA" id="ARBA00023136"/>
    </source>
</evidence>
<dbReference type="GO" id="GO:0031992">
    <property type="term" value="F:energy transducer activity"/>
    <property type="evidence" value="ECO:0007669"/>
    <property type="project" value="TreeGrafter"/>
</dbReference>
<dbReference type="Proteomes" id="UP001164653">
    <property type="component" value="Chromosome"/>
</dbReference>
<dbReference type="PANTHER" id="PTHR33446">
    <property type="entry name" value="PROTEIN TONB-RELATED"/>
    <property type="match status" value="1"/>
</dbReference>
<dbReference type="InterPro" id="IPR051045">
    <property type="entry name" value="TonB-dependent_transducer"/>
</dbReference>
<keyword evidence="12" id="KW-1185">Reference proteome</keyword>
<dbReference type="RefSeq" id="WP_244819359.1">
    <property type="nucleotide sequence ID" value="NZ_CP112998.1"/>
</dbReference>
<sequence length="83" mass="9394">MDTLRIFKKNAQCPPGRRSGKVVISFVVNTDGSLANIEVLEWSDKEFVHSAVQVVESMPSWKPALRDQKPVRTKYNLPIVSRP</sequence>
<evidence type="ECO:0000256" key="5">
    <source>
        <dbReference type="ARBA" id="ARBA00022519"/>
    </source>
</evidence>
<name>A0A9E8SLW6_9BACT</name>
<dbReference type="SUPFAM" id="SSF74653">
    <property type="entry name" value="TolA/TonB C-terminal domain"/>
    <property type="match status" value="1"/>
</dbReference>
<dbReference type="InterPro" id="IPR037682">
    <property type="entry name" value="TonB_C"/>
</dbReference>
<evidence type="ECO:0000256" key="4">
    <source>
        <dbReference type="ARBA" id="ARBA00022475"/>
    </source>
</evidence>
<organism evidence="11 12">
    <name type="scientific">Dyadobacter pollutisoli</name>
    <dbReference type="NCBI Taxonomy" id="2910158"/>
    <lineage>
        <taxon>Bacteria</taxon>
        <taxon>Pseudomonadati</taxon>
        <taxon>Bacteroidota</taxon>
        <taxon>Cytophagia</taxon>
        <taxon>Cytophagales</taxon>
        <taxon>Spirosomataceae</taxon>
        <taxon>Dyadobacter</taxon>
    </lineage>
</organism>
<protein>
    <submittedName>
        <fullName evidence="11">TonB family protein</fullName>
    </submittedName>
</protein>
<keyword evidence="7" id="KW-0653">Protein transport</keyword>
<evidence type="ECO:0000313" key="12">
    <source>
        <dbReference type="Proteomes" id="UP001164653"/>
    </source>
</evidence>
<evidence type="ECO:0000256" key="6">
    <source>
        <dbReference type="ARBA" id="ARBA00022692"/>
    </source>
</evidence>
<evidence type="ECO:0000256" key="2">
    <source>
        <dbReference type="ARBA" id="ARBA00006555"/>
    </source>
</evidence>
<keyword evidence="6" id="KW-0812">Transmembrane</keyword>
<dbReference type="GO" id="GO:0098797">
    <property type="term" value="C:plasma membrane protein complex"/>
    <property type="evidence" value="ECO:0007669"/>
    <property type="project" value="TreeGrafter"/>
</dbReference>
<keyword evidence="3" id="KW-0813">Transport</keyword>
<evidence type="ECO:0000256" key="8">
    <source>
        <dbReference type="ARBA" id="ARBA00022989"/>
    </source>
</evidence>
<comment type="similarity">
    <text evidence="2">Belongs to the TonB family.</text>
</comment>
<dbReference type="EMBL" id="CP112998">
    <property type="protein sequence ID" value="WAC13533.1"/>
    <property type="molecule type" value="Genomic_DNA"/>
</dbReference>
<gene>
    <name evidence="11" type="ORF">ON006_06165</name>
</gene>
<feature type="domain" description="TonB C-terminal" evidence="10">
    <location>
        <begin position="17"/>
        <end position="79"/>
    </location>
</feature>
<dbReference type="InterPro" id="IPR006260">
    <property type="entry name" value="TonB/TolA_C"/>
</dbReference>
<dbReference type="AlphaFoldDB" id="A0A9E8SLW6"/>
<keyword evidence="8" id="KW-1133">Transmembrane helix</keyword>
<dbReference type="PANTHER" id="PTHR33446:SF2">
    <property type="entry name" value="PROTEIN TONB"/>
    <property type="match status" value="1"/>
</dbReference>
<accession>A0A9E8SLW6</accession>
<keyword evidence="4" id="KW-1003">Cell membrane</keyword>
<comment type="subcellular location">
    <subcellularLocation>
        <location evidence="1">Cell inner membrane</location>
        <topology evidence="1">Single-pass membrane protein</topology>
        <orientation evidence="1">Periplasmic side</orientation>
    </subcellularLocation>
</comment>
<dbReference type="KEGG" id="dpf:ON006_06165"/>